<evidence type="ECO:0000256" key="10">
    <source>
        <dbReference type="ARBA" id="ARBA00022989"/>
    </source>
</evidence>
<keyword evidence="8" id="KW-0812">Transmembrane</keyword>
<name>A0A6P7HNE6_9TELE</name>
<protein>
    <recommendedName>
        <fullName evidence="16">CMP-N-acetylneuraminate-beta-galactosamide-alpha-2,3-sialyltransferase 1</fullName>
        <ecNumber evidence="15">2.4.3.4</ecNumber>
    </recommendedName>
    <alternativeName>
        <fullName evidence="22">Gal-NAc6S</fullName>
    </alternativeName>
    <alternativeName>
        <fullName evidence="20">Gal-beta-1,3-GalNAc-alpha-2,3-sialyltransferase</fullName>
    </alternativeName>
    <alternativeName>
        <fullName evidence="18">ST3Gal I</fullName>
    </alternativeName>
    <alternativeName>
        <fullName evidence="19">ST3GalA.1</fullName>
    </alternativeName>
    <alternativeName>
        <fullName evidence="17">ST3O</fullName>
    </alternativeName>
    <alternativeName>
        <fullName evidence="21">Sialyltransferase 4A</fullName>
    </alternativeName>
</protein>
<evidence type="ECO:0000313" key="25">
    <source>
        <dbReference type="RefSeq" id="XP_028255348.1"/>
    </source>
</evidence>
<evidence type="ECO:0000256" key="9">
    <source>
        <dbReference type="ARBA" id="ARBA00022968"/>
    </source>
</evidence>
<evidence type="ECO:0000256" key="11">
    <source>
        <dbReference type="ARBA" id="ARBA00023034"/>
    </source>
</evidence>
<gene>
    <name evidence="25" type="primary">LOC114431877</name>
</gene>
<dbReference type="EC" id="2.4.3.4" evidence="15"/>
<dbReference type="PANTHER" id="PTHR46032:SF6">
    <property type="entry name" value="CMP-N-ACETYLNEURAMINATE-BETA-GALACTOSAMIDE-ALPHA-2,3-SIALYLTRANSFERASE 1"/>
    <property type="match status" value="1"/>
</dbReference>
<evidence type="ECO:0000256" key="2">
    <source>
        <dbReference type="ARBA" id="ARBA00004613"/>
    </source>
</evidence>
<evidence type="ECO:0000313" key="24">
    <source>
        <dbReference type="Proteomes" id="UP000515145"/>
    </source>
</evidence>
<evidence type="ECO:0000256" key="3">
    <source>
        <dbReference type="ARBA" id="ARBA00004922"/>
    </source>
</evidence>
<comment type="similarity">
    <text evidence="4">Belongs to the glycosyltransferase 29 family.</text>
</comment>
<dbReference type="Pfam" id="PF00777">
    <property type="entry name" value="Glyco_transf_29"/>
    <property type="match status" value="1"/>
</dbReference>
<evidence type="ECO:0000256" key="17">
    <source>
        <dbReference type="ARBA" id="ARBA00041507"/>
    </source>
</evidence>
<dbReference type="GO" id="GO:0097503">
    <property type="term" value="P:sialylation"/>
    <property type="evidence" value="ECO:0007669"/>
    <property type="project" value="TreeGrafter"/>
</dbReference>
<dbReference type="InterPro" id="IPR038578">
    <property type="entry name" value="GT29-like_sf"/>
</dbReference>
<dbReference type="InParanoid" id="A0A6P7HNE6"/>
<evidence type="ECO:0000256" key="23">
    <source>
        <dbReference type="PIRSR" id="PIRSR005557-2"/>
    </source>
</evidence>
<evidence type="ECO:0000256" key="13">
    <source>
        <dbReference type="ARBA" id="ARBA00023157"/>
    </source>
</evidence>
<evidence type="ECO:0000256" key="20">
    <source>
        <dbReference type="ARBA" id="ARBA00042448"/>
    </source>
</evidence>
<proteinExistence type="inferred from homology"/>
<dbReference type="Proteomes" id="UP000515145">
    <property type="component" value="Chromosome 2"/>
</dbReference>
<dbReference type="FunFam" id="3.90.1480.20:FF:000015">
    <property type="entry name" value="Lactosylceramide alpha-2,3-sialyltransferase"/>
    <property type="match status" value="1"/>
</dbReference>
<dbReference type="GO" id="GO:0032580">
    <property type="term" value="C:Golgi cisterna membrane"/>
    <property type="evidence" value="ECO:0007669"/>
    <property type="project" value="UniProtKB-SubCell"/>
</dbReference>
<dbReference type="GO" id="GO:1901137">
    <property type="term" value="P:carbohydrate derivative biosynthetic process"/>
    <property type="evidence" value="ECO:0007669"/>
    <property type="project" value="UniProtKB-ARBA"/>
</dbReference>
<dbReference type="GO" id="GO:0005576">
    <property type="term" value="C:extracellular region"/>
    <property type="evidence" value="ECO:0007669"/>
    <property type="project" value="UniProtKB-SubCell"/>
</dbReference>
<dbReference type="OrthoDB" id="10264956at2759"/>
<evidence type="ECO:0000256" key="19">
    <source>
        <dbReference type="ARBA" id="ARBA00042022"/>
    </source>
</evidence>
<dbReference type="AlphaFoldDB" id="A0A6P7HNE6"/>
<dbReference type="RefSeq" id="XP_028255348.1">
    <property type="nucleotide sequence ID" value="XM_028399547.1"/>
</dbReference>
<evidence type="ECO:0000256" key="4">
    <source>
        <dbReference type="ARBA" id="ARBA00006003"/>
    </source>
</evidence>
<evidence type="ECO:0000256" key="5">
    <source>
        <dbReference type="ARBA" id="ARBA00022525"/>
    </source>
</evidence>
<feature type="disulfide bond" evidence="23">
    <location>
        <begin position="120"/>
        <end position="255"/>
    </location>
</feature>
<keyword evidence="14" id="KW-0325">Glycoprotein</keyword>
<evidence type="ECO:0000256" key="21">
    <source>
        <dbReference type="ARBA" id="ARBA00042682"/>
    </source>
</evidence>
<dbReference type="InterPro" id="IPR051757">
    <property type="entry name" value="Beta-gal_alpha2-3_sialyltrans"/>
</dbReference>
<keyword evidence="9" id="KW-0735">Signal-anchor</keyword>
<dbReference type="InterPro" id="IPR012163">
    <property type="entry name" value="Sialyl_trans"/>
</dbReference>
<keyword evidence="11" id="KW-0333">Golgi apparatus</keyword>
<keyword evidence="10" id="KW-1133">Transmembrane helix</keyword>
<comment type="pathway">
    <text evidence="3">Protein modification; protein glycosylation.</text>
</comment>
<sequence>MHYKFKVRFLVFLLIISASPLFYSSLTTFHSLWIQEPRLCACHTCLNEGTSCFSELINDSPPPFMSRQNKTSPDGLRWWQSIQGGKPNSTYFNKTVDSLFEIFPPVPSMVASSPSRCITCAVVGNSGNLNRSRYGPLIDFHDIVIRINRGRTKGYETDVGTKTTHHVMYPESANKLPNTTYLLFFPFKISDFLWLHKKFNPEKNKATGLDNFANKDLVMILNPAFMRYVHEDWLGRRGYYPSTGFLTVILSLQMCDEVSVFGFGADSDGNWSHYFEKLTDKRLKTGAHPGTDEYNIIMKLHKKKKITFFRGW</sequence>
<dbReference type="InterPro" id="IPR001675">
    <property type="entry name" value="Glyco_trans_29"/>
</dbReference>
<evidence type="ECO:0000256" key="14">
    <source>
        <dbReference type="ARBA" id="ARBA00023180"/>
    </source>
</evidence>
<dbReference type="Gene3D" id="3.90.1480.20">
    <property type="entry name" value="Glycosyl transferase family 29"/>
    <property type="match status" value="1"/>
</dbReference>
<keyword evidence="7" id="KW-0808">Transferase</keyword>
<reference evidence="25" key="1">
    <citation type="submission" date="2025-08" db="UniProtKB">
        <authorList>
            <consortium name="RefSeq"/>
        </authorList>
    </citation>
    <scope>IDENTIFICATION</scope>
</reference>
<keyword evidence="12" id="KW-0472">Membrane</keyword>
<keyword evidence="5" id="KW-0964">Secreted</keyword>
<dbReference type="GeneID" id="114431877"/>
<keyword evidence="6" id="KW-0328">Glycosyltransferase</keyword>
<evidence type="ECO:0000256" key="22">
    <source>
        <dbReference type="ARBA" id="ARBA00042991"/>
    </source>
</evidence>
<comment type="subcellular location">
    <subcellularLocation>
        <location evidence="1">Golgi apparatus</location>
        <location evidence="1">Golgi stack membrane</location>
        <topology evidence="1">Single-pass type II membrane protein</topology>
    </subcellularLocation>
    <subcellularLocation>
        <location evidence="2">Secreted</location>
    </subcellularLocation>
</comment>
<dbReference type="PIRSF" id="PIRSF005557">
    <property type="entry name" value="Sialyl_trans"/>
    <property type="match status" value="1"/>
</dbReference>
<dbReference type="GO" id="GO:0003836">
    <property type="term" value="F:beta-galactoside (CMP) alpha-2,3-sialyltransferase activity"/>
    <property type="evidence" value="ECO:0007669"/>
    <property type="project" value="UniProtKB-EC"/>
</dbReference>
<keyword evidence="13" id="KW-1015">Disulfide bond</keyword>
<evidence type="ECO:0000256" key="16">
    <source>
        <dbReference type="ARBA" id="ARBA00040101"/>
    </source>
</evidence>
<evidence type="ECO:0000256" key="12">
    <source>
        <dbReference type="ARBA" id="ARBA00023136"/>
    </source>
</evidence>
<evidence type="ECO:0000256" key="8">
    <source>
        <dbReference type="ARBA" id="ARBA00022692"/>
    </source>
</evidence>
<evidence type="ECO:0000256" key="1">
    <source>
        <dbReference type="ARBA" id="ARBA00004447"/>
    </source>
</evidence>
<keyword evidence="24" id="KW-1185">Reference proteome</keyword>
<accession>A0A6P7HNE6</accession>
<evidence type="ECO:0000256" key="6">
    <source>
        <dbReference type="ARBA" id="ARBA00022676"/>
    </source>
</evidence>
<dbReference type="PANTHER" id="PTHR46032">
    <property type="entry name" value="ALPHA-2,3-SIALYLTRANSFERASE ST3GAL I ISOFORM X1"/>
    <property type="match status" value="1"/>
</dbReference>
<evidence type="ECO:0000256" key="15">
    <source>
        <dbReference type="ARBA" id="ARBA00039107"/>
    </source>
</evidence>
<evidence type="ECO:0000256" key="7">
    <source>
        <dbReference type="ARBA" id="ARBA00022679"/>
    </source>
</evidence>
<organism evidence="24 25">
    <name type="scientific">Parambassis ranga</name>
    <name type="common">Indian glassy fish</name>
    <dbReference type="NCBI Taxonomy" id="210632"/>
    <lineage>
        <taxon>Eukaryota</taxon>
        <taxon>Metazoa</taxon>
        <taxon>Chordata</taxon>
        <taxon>Craniata</taxon>
        <taxon>Vertebrata</taxon>
        <taxon>Euteleostomi</taxon>
        <taxon>Actinopterygii</taxon>
        <taxon>Neopterygii</taxon>
        <taxon>Teleostei</taxon>
        <taxon>Neoteleostei</taxon>
        <taxon>Acanthomorphata</taxon>
        <taxon>Ovalentaria</taxon>
        <taxon>Ambassidae</taxon>
        <taxon>Parambassis</taxon>
    </lineage>
</organism>
<evidence type="ECO:0000256" key="18">
    <source>
        <dbReference type="ARBA" id="ARBA00041997"/>
    </source>
</evidence>